<accession>A0A2V3PQE7</accession>
<keyword evidence="8" id="KW-1185">Reference proteome</keyword>
<organism evidence="7 8">
    <name type="scientific">Dysgonomonas alginatilytica</name>
    <dbReference type="NCBI Taxonomy" id="1605892"/>
    <lineage>
        <taxon>Bacteria</taxon>
        <taxon>Pseudomonadati</taxon>
        <taxon>Bacteroidota</taxon>
        <taxon>Bacteroidia</taxon>
        <taxon>Bacteroidales</taxon>
        <taxon>Dysgonomonadaceae</taxon>
        <taxon>Dysgonomonas</taxon>
    </lineage>
</organism>
<dbReference type="GO" id="GO:0030313">
    <property type="term" value="C:cell envelope"/>
    <property type="evidence" value="ECO:0007669"/>
    <property type="project" value="UniProtKB-SubCell"/>
</dbReference>
<keyword evidence="5" id="KW-0732">Signal</keyword>
<dbReference type="RefSeq" id="WP_110310983.1">
    <property type="nucleotide sequence ID" value="NZ_QICL01000014.1"/>
</dbReference>
<keyword evidence="3" id="KW-1015">Disulfide bond</keyword>
<evidence type="ECO:0000259" key="6">
    <source>
        <dbReference type="PROSITE" id="PS51352"/>
    </source>
</evidence>
<dbReference type="InterPro" id="IPR050553">
    <property type="entry name" value="Thioredoxin_ResA/DsbE_sf"/>
</dbReference>
<dbReference type="PANTHER" id="PTHR42852:SF6">
    <property type="entry name" value="THIOL:DISULFIDE INTERCHANGE PROTEIN DSBE"/>
    <property type="match status" value="1"/>
</dbReference>
<dbReference type="PROSITE" id="PS51352">
    <property type="entry name" value="THIOREDOXIN_2"/>
    <property type="match status" value="1"/>
</dbReference>
<evidence type="ECO:0000313" key="8">
    <source>
        <dbReference type="Proteomes" id="UP000247973"/>
    </source>
</evidence>
<feature type="chain" id="PRO_5016001054" evidence="5">
    <location>
        <begin position="22"/>
        <end position="370"/>
    </location>
</feature>
<gene>
    <name evidence="7" type="ORF">CLV62_11458</name>
</gene>
<evidence type="ECO:0000256" key="1">
    <source>
        <dbReference type="ARBA" id="ARBA00004196"/>
    </source>
</evidence>
<dbReference type="CDD" id="cd02966">
    <property type="entry name" value="TlpA_like_family"/>
    <property type="match status" value="1"/>
</dbReference>
<dbReference type="Proteomes" id="UP000247973">
    <property type="component" value="Unassembled WGS sequence"/>
</dbReference>
<dbReference type="InterPro" id="IPR013766">
    <property type="entry name" value="Thioredoxin_domain"/>
</dbReference>
<keyword evidence="2" id="KW-0201">Cytochrome c-type biogenesis</keyword>
<evidence type="ECO:0000256" key="3">
    <source>
        <dbReference type="ARBA" id="ARBA00023157"/>
    </source>
</evidence>
<reference evidence="7 8" key="1">
    <citation type="submission" date="2018-03" db="EMBL/GenBank/DDBJ databases">
        <title>Genomic Encyclopedia of Archaeal and Bacterial Type Strains, Phase II (KMG-II): from individual species to whole genera.</title>
        <authorList>
            <person name="Goeker M."/>
        </authorList>
    </citation>
    <scope>NUCLEOTIDE SEQUENCE [LARGE SCALE GENOMIC DNA]</scope>
    <source>
        <strain evidence="7 8">DSM 100214</strain>
    </source>
</reference>
<dbReference type="GO" id="GO:0016209">
    <property type="term" value="F:antioxidant activity"/>
    <property type="evidence" value="ECO:0007669"/>
    <property type="project" value="InterPro"/>
</dbReference>
<dbReference type="EMBL" id="QICL01000014">
    <property type="protein sequence ID" value="PXV63341.1"/>
    <property type="molecule type" value="Genomic_DNA"/>
</dbReference>
<evidence type="ECO:0000313" key="7">
    <source>
        <dbReference type="EMBL" id="PXV63341.1"/>
    </source>
</evidence>
<evidence type="ECO:0000256" key="5">
    <source>
        <dbReference type="SAM" id="SignalP"/>
    </source>
</evidence>
<comment type="caution">
    <text evidence="7">The sequence shown here is derived from an EMBL/GenBank/DDBJ whole genome shotgun (WGS) entry which is preliminary data.</text>
</comment>
<protein>
    <submittedName>
        <fullName evidence="7">Peroxiredoxin</fullName>
    </submittedName>
</protein>
<name>A0A2V3PQE7_9BACT</name>
<dbReference type="InterPro" id="IPR025380">
    <property type="entry name" value="DUF4369"/>
</dbReference>
<dbReference type="Pfam" id="PF14289">
    <property type="entry name" value="DUF4369"/>
    <property type="match status" value="1"/>
</dbReference>
<evidence type="ECO:0000256" key="4">
    <source>
        <dbReference type="ARBA" id="ARBA00023284"/>
    </source>
</evidence>
<dbReference type="Pfam" id="PF00578">
    <property type="entry name" value="AhpC-TSA"/>
    <property type="match status" value="1"/>
</dbReference>
<dbReference type="GO" id="GO:0016491">
    <property type="term" value="F:oxidoreductase activity"/>
    <property type="evidence" value="ECO:0007669"/>
    <property type="project" value="InterPro"/>
</dbReference>
<dbReference type="InterPro" id="IPR036249">
    <property type="entry name" value="Thioredoxin-like_sf"/>
</dbReference>
<comment type="subcellular location">
    <subcellularLocation>
        <location evidence="1">Cell envelope</location>
    </subcellularLocation>
</comment>
<feature type="domain" description="Thioredoxin" evidence="6">
    <location>
        <begin position="230"/>
        <end position="370"/>
    </location>
</feature>
<dbReference type="Gene3D" id="3.40.30.10">
    <property type="entry name" value="Glutaredoxin"/>
    <property type="match status" value="1"/>
</dbReference>
<sequence length="370" mass="41214">MKRFLYLLPAIALLLSACSQKSELNGKFANADNDGKQVYLLTMKDFNAPFQPVDSTVVKDGAFKFILNDSTEVGVAYIVVKEAAPGTPNGIPFVYEKGNIDMYIDSVPKVKGTPLNEKSQVFFDKLAVVAKKMESVDAKAAQVADPNERQTYIDQMQVLQKEMSTIGYDFIKENIKNRIGEFYLVSFIDLFDDDQVQDLLKLASPEYQKLINNLLGLEDQPQQSMGQQGSFVGQKFIDIKGATPEGKTIAISDYAGKGKVVLVDFWASWCGPCIKEMPHVVAAYQKYKGKGFEIVGISLDDDKSKWTAAIKNLNMAWPNMSDLKGWESELSAPYNVRSIPFTLLIDKDGTIVAENLRGQELDNKINELLK</sequence>
<evidence type="ECO:0000256" key="2">
    <source>
        <dbReference type="ARBA" id="ARBA00022748"/>
    </source>
</evidence>
<dbReference type="SUPFAM" id="SSF52833">
    <property type="entry name" value="Thioredoxin-like"/>
    <property type="match status" value="1"/>
</dbReference>
<dbReference type="PANTHER" id="PTHR42852">
    <property type="entry name" value="THIOL:DISULFIDE INTERCHANGE PROTEIN DSBE"/>
    <property type="match status" value="1"/>
</dbReference>
<proteinExistence type="predicted"/>
<dbReference type="AlphaFoldDB" id="A0A2V3PQE7"/>
<dbReference type="GO" id="GO:0017004">
    <property type="term" value="P:cytochrome complex assembly"/>
    <property type="evidence" value="ECO:0007669"/>
    <property type="project" value="UniProtKB-KW"/>
</dbReference>
<dbReference type="InterPro" id="IPR000866">
    <property type="entry name" value="AhpC/TSA"/>
</dbReference>
<feature type="signal peptide" evidence="5">
    <location>
        <begin position="1"/>
        <end position="21"/>
    </location>
</feature>
<dbReference type="OrthoDB" id="9794348at2"/>
<dbReference type="PROSITE" id="PS51257">
    <property type="entry name" value="PROKAR_LIPOPROTEIN"/>
    <property type="match status" value="1"/>
</dbReference>
<keyword evidence="4" id="KW-0676">Redox-active center</keyword>